<comment type="pathway">
    <text evidence="3">Protein modification; protein ubiquitination.</text>
</comment>
<evidence type="ECO:0000256" key="5">
    <source>
        <dbReference type="ARBA" id="ARBA00022679"/>
    </source>
</evidence>
<keyword evidence="5" id="KW-0808">Transferase</keyword>
<dbReference type="GO" id="GO:0061630">
    <property type="term" value="F:ubiquitin protein ligase activity"/>
    <property type="evidence" value="ECO:0007669"/>
    <property type="project" value="UniProtKB-EC"/>
</dbReference>
<evidence type="ECO:0000313" key="18">
    <source>
        <dbReference type="Proteomes" id="UP000467840"/>
    </source>
</evidence>
<proteinExistence type="inferred from homology"/>
<dbReference type="GO" id="GO:0008270">
    <property type="term" value="F:zinc ion binding"/>
    <property type="evidence" value="ECO:0007669"/>
    <property type="project" value="UniProtKB-KW"/>
</dbReference>
<evidence type="ECO:0000256" key="12">
    <source>
        <dbReference type="ARBA" id="ARBA00022989"/>
    </source>
</evidence>
<dbReference type="PANTHER" id="PTHR46279">
    <property type="entry name" value="RING/U-BOX SUPERFAMILY PROTEIN"/>
    <property type="match status" value="1"/>
</dbReference>
<dbReference type="Pfam" id="PF13947">
    <property type="entry name" value="GUB_WAK_bind"/>
    <property type="match status" value="1"/>
</dbReference>
<evidence type="ECO:0000256" key="6">
    <source>
        <dbReference type="ARBA" id="ARBA00022692"/>
    </source>
</evidence>
<comment type="similarity">
    <text evidence="14">Belongs to the RING-type zinc finger family. ATL subfamily.</text>
</comment>
<evidence type="ECO:0000256" key="3">
    <source>
        <dbReference type="ARBA" id="ARBA00004906"/>
    </source>
</evidence>
<gene>
    <name evidence="17" type="ORF">GH714_028273</name>
</gene>
<evidence type="ECO:0000256" key="1">
    <source>
        <dbReference type="ARBA" id="ARBA00000900"/>
    </source>
</evidence>
<feature type="chain" id="PRO_5025358917" description="RING-type E3 ubiquitin transferase" evidence="15">
    <location>
        <begin position="22"/>
        <end position="209"/>
    </location>
</feature>
<evidence type="ECO:0000256" key="11">
    <source>
        <dbReference type="ARBA" id="ARBA00022833"/>
    </source>
</evidence>
<keyword evidence="8 15" id="KW-0732">Signal</keyword>
<evidence type="ECO:0000256" key="2">
    <source>
        <dbReference type="ARBA" id="ARBA00004167"/>
    </source>
</evidence>
<keyword evidence="10" id="KW-0833">Ubl conjugation pathway</keyword>
<comment type="catalytic activity">
    <reaction evidence="1">
        <text>S-ubiquitinyl-[E2 ubiquitin-conjugating enzyme]-L-cysteine + [acceptor protein]-L-lysine = [E2 ubiquitin-conjugating enzyme]-L-cysteine + N(6)-ubiquitinyl-[acceptor protein]-L-lysine.</text>
        <dbReference type="EC" id="2.3.2.27"/>
    </reaction>
</comment>
<dbReference type="AlphaFoldDB" id="A0A6A6MI05"/>
<accession>A0A6A6MI05</accession>
<dbReference type="InterPro" id="IPR025287">
    <property type="entry name" value="WAK_GUB"/>
</dbReference>
<name>A0A6A6MI05_HEVBR</name>
<keyword evidence="7" id="KW-0479">Metal-binding</keyword>
<keyword evidence="11" id="KW-0862">Zinc</keyword>
<dbReference type="Proteomes" id="UP000467840">
    <property type="component" value="Chromosome 14"/>
</dbReference>
<dbReference type="EMBL" id="JAAGAX010000006">
    <property type="protein sequence ID" value="KAF2312145.1"/>
    <property type="molecule type" value="Genomic_DNA"/>
</dbReference>
<evidence type="ECO:0000256" key="14">
    <source>
        <dbReference type="ARBA" id="ARBA00024209"/>
    </source>
</evidence>
<evidence type="ECO:0000313" key="17">
    <source>
        <dbReference type="EMBL" id="KAF2312145.1"/>
    </source>
</evidence>
<keyword evidence="18" id="KW-1185">Reference proteome</keyword>
<evidence type="ECO:0000256" key="8">
    <source>
        <dbReference type="ARBA" id="ARBA00022729"/>
    </source>
</evidence>
<keyword evidence="12" id="KW-1133">Transmembrane helix</keyword>
<evidence type="ECO:0000256" key="7">
    <source>
        <dbReference type="ARBA" id="ARBA00022723"/>
    </source>
</evidence>
<evidence type="ECO:0000256" key="13">
    <source>
        <dbReference type="ARBA" id="ARBA00023136"/>
    </source>
</evidence>
<dbReference type="EC" id="2.3.2.27" evidence="4"/>
<protein>
    <recommendedName>
        <fullName evidence="4">RING-type E3 ubiquitin transferase</fullName>
        <ecNumber evidence="4">2.3.2.27</ecNumber>
    </recommendedName>
</protein>
<dbReference type="GO" id="GO:0030247">
    <property type="term" value="F:polysaccharide binding"/>
    <property type="evidence" value="ECO:0007669"/>
    <property type="project" value="InterPro"/>
</dbReference>
<organism evidence="17 18">
    <name type="scientific">Hevea brasiliensis</name>
    <name type="common">Para rubber tree</name>
    <name type="synonym">Siphonia brasiliensis</name>
    <dbReference type="NCBI Taxonomy" id="3981"/>
    <lineage>
        <taxon>Eukaryota</taxon>
        <taxon>Viridiplantae</taxon>
        <taxon>Streptophyta</taxon>
        <taxon>Embryophyta</taxon>
        <taxon>Tracheophyta</taxon>
        <taxon>Spermatophyta</taxon>
        <taxon>Magnoliopsida</taxon>
        <taxon>eudicotyledons</taxon>
        <taxon>Gunneridae</taxon>
        <taxon>Pentapetalae</taxon>
        <taxon>rosids</taxon>
        <taxon>fabids</taxon>
        <taxon>Malpighiales</taxon>
        <taxon>Euphorbiaceae</taxon>
        <taxon>Crotonoideae</taxon>
        <taxon>Micrandreae</taxon>
        <taxon>Hevea</taxon>
    </lineage>
</organism>
<feature type="signal peptide" evidence="15">
    <location>
        <begin position="1"/>
        <end position="21"/>
    </location>
</feature>
<feature type="domain" description="Wall-associated receptor kinase galacturonan-binding" evidence="16">
    <location>
        <begin position="25"/>
        <end position="87"/>
    </location>
</feature>
<evidence type="ECO:0000256" key="4">
    <source>
        <dbReference type="ARBA" id="ARBA00012483"/>
    </source>
</evidence>
<reference evidence="17 18" key="1">
    <citation type="journal article" date="2020" name="Mol. Plant">
        <title>The Chromosome-Based Rubber Tree Genome Provides New Insights into Spurge Genome Evolution and Rubber Biosynthesis.</title>
        <authorList>
            <person name="Liu J."/>
            <person name="Shi C."/>
            <person name="Shi C.C."/>
            <person name="Li W."/>
            <person name="Zhang Q.J."/>
            <person name="Zhang Y."/>
            <person name="Li K."/>
            <person name="Lu H.F."/>
            <person name="Shi C."/>
            <person name="Zhu S.T."/>
            <person name="Xiao Z.Y."/>
            <person name="Nan H."/>
            <person name="Yue Y."/>
            <person name="Zhu X.G."/>
            <person name="Wu Y."/>
            <person name="Hong X.N."/>
            <person name="Fan G.Y."/>
            <person name="Tong Y."/>
            <person name="Zhang D."/>
            <person name="Mao C.L."/>
            <person name="Liu Y.L."/>
            <person name="Hao S.J."/>
            <person name="Liu W.Q."/>
            <person name="Lv M.Q."/>
            <person name="Zhang H.B."/>
            <person name="Liu Y."/>
            <person name="Hu-Tang G.R."/>
            <person name="Wang J.P."/>
            <person name="Wang J.H."/>
            <person name="Sun Y.H."/>
            <person name="Ni S.B."/>
            <person name="Chen W.B."/>
            <person name="Zhang X.C."/>
            <person name="Jiao Y.N."/>
            <person name="Eichler E.E."/>
            <person name="Li G.H."/>
            <person name="Liu X."/>
            <person name="Gao L.Z."/>
        </authorList>
    </citation>
    <scope>NUCLEOTIDE SEQUENCE [LARGE SCALE GENOMIC DNA]</scope>
    <source>
        <strain evidence="18">cv. GT1</strain>
        <tissue evidence="17">Leaf</tissue>
    </source>
</reference>
<comment type="caution">
    <text evidence="17">The sequence shown here is derived from an EMBL/GenBank/DDBJ whole genome shotgun (WGS) entry which is preliminary data.</text>
</comment>
<sequence>MFGNVSFFCLFMLVLVNRGGGLNECKESRCGIHGPVIRFPFRLKDKQPDYCGYPGFDLSCKKHHTLLERPTSVKLYVDGIDYASQLIFTSDPDNCLPRQLLNFNLSAFPFQFRDESRYDYVLFNCSSIDRNLQLQMPCLSGPGYDIFAFTSGYPISLVSPAYRTKMFNISSVPGKMISAGNFLHLNWSQPTCIKTKLLATGDLSLQLAL</sequence>
<keyword evidence="9" id="KW-0863">Zinc-finger</keyword>
<dbReference type="InterPro" id="IPR046948">
    <property type="entry name" value="ATL20-22-like"/>
</dbReference>
<evidence type="ECO:0000259" key="16">
    <source>
        <dbReference type="Pfam" id="PF13947"/>
    </source>
</evidence>
<keyword evidence="13" id="KW-0472">Membrane</keyword>
<evidence type="ECO:0000256" key="9">
    <source>
        <dbReference type="ARBA" id="ARBA00022771"/>
    </source>
</evidence>
<dbReference type="GO" id="GO:0016020">
    <property type="term" value="C:membrane"/>
    <property type="evidence" value="ECO:0007669"/>
    <property type="project" value="UniProtKB-SubCell"/>
</dbReference>
<evidence type="ECO:0000256" key="10">
    <source>
        <dbReference type="ARBA" id="ARBA00022786"/>
    </source>
</evidence>
<evidence type="ECO:0000256" key="15">
    <source>
        <dbReference type="SAM" id="SignalP"/>
    </source>
</evidence>
<keyword evidence="6" id="KW-0812">Transmembrane</keyword>
<dbReference type="PANTHER" id="PTHR46279:SF9">
    <property type="entry name" value="OS01G0116300 PROTEIN"/>
    <property type="match status" value="1"/>
</dbReference>
<comment type="subcellular location">
    <subcellularLocation>
        <location evidence="2">Membrane</location>
        <topology evidence="2">Single-pass membrane protein</topology>
    </subcellularLocation>
</comment>